<dbReference type="Proteomes" id="UP000178735">
    <property type="component" value="Unassembled WGS sequence"/>
</dbReference>
<dbReference type="STRING" id="1817813.A2008_07715"/>
<evidence type="ECO:0008006" key="3">
    <source>
        <dbReference type="Google" id="ProtNLM"/>
    </source>
</evidence>
<gene>
    <name evidence="1" type="ORF">A2008_07715</name>
</gene>
<dbReference type="EMBL" id="MGFH01000086">
    <property type="protein sequence ID" value="OGM05972.1"/>
    <property type="molecule type" value="Genomic_DNA"/>
</dbReference>
<accession>A0A1F7WT60</accession>
<sequence length="90" mass="10190">MAIYNYLEDLIQVKLHQVLSKKENACRCARCVDDMMAFAINGLPVISYSTSDGGIHREVQNLTNDSLKIEIATRCVRAVDLVSKNPRHKR</sequence>
<evidence type="ECO:0000313" key="2">
    <source>
        <dbReference type="Proteomes" id="UP000178735"/>
    </source>
</evidence>
<proteinExistence type="predicted"/>
<organism evidence="1 2">
    <name type="scientific">Candidatus Wallbacteria bacterium GWC2_49_35</name>
    <dbReference type="NCBI Taxonomy" id="1817813"/>
    <lineage>
        <taxon>Bacteria</taxon>
        <taxon>Candidatus Walliibacteriota</taxon>
    </lineage>
</organism>
<dbReference type="Pfam" id="PF10719">
    <property type="entry name" value="ComFB"/>
    <property type="match status" value="1"/>
</dbReference>
<name>A0A1F7WT60_9BACT</name>
<evidence type="ECO:0000313" key="1">
    <source>
        <dbReference type="EMBL" id="OGM05972.1"/>
    </source>
</evidence>
<reference evidence="1 2" key="1">
    <citation type="journal article" date="2016" name="Nat. Commun.">
        <title>Thousands of microbial genomes shed light on interconnected biogeochemical processes in an aquifer system.</title>
        <authorList>
            <person name="Anantharaman K."/>
            <person name="Brown C.T."/>
            <person name="Hug L.A."/>
            <person name="Sharon I."/>
            <person name="Castelle C.J."/>
            <person name="Probst A.J."/>
            <person name="Thomas B.C."/>
            <person name="Singh A."/>
            <person name="Wilkins M.J."/>
            <person name="Karaoz U."/>
            <person name="Brodie E.L."/>
            <person name="Williams K.H."/>
            <person name="Hubbard S.S."/>
            <person name="Banfield J.F."/>
        </authorList>
    </citation>
    <scope>NUCLEOTIDE SEQUENCE [LARGE SCALE GENOMIC DNA]</scope>
</reference>
<dbReference type="AlphaFoldDB" id="A0A1F7WT60"/>
<dbReference type="InterPro" id="IPR019657">
    <property type="entry name" value="ComFB"/>
</dbReference>
<comment type="caution">
    <text evidence="1">The sequence shown here is derived from an EMBL/GenBank/DDBJ whole genome shotgun (WGS) entry which is preliminary data.</text>
</comment>
<protein>
    <recommendedName>
        <fullName evidence="3">Competence protein ComFB</fullName>
    </recommendedName>
</protein>